<dbReference type="EMBL" id="GGEC01025971">
    <property type="protein sequence ID" value="MBX06455.1"/>
    <property type="molecule type" value="Transcribed_RNA"/>
</dbReference>
<name>A0A2P2KL69_RHIMU</name>
<protein>
    <submittedName>
        <fullName evidence="1">Uncharacterized protein</fullName>
    </submittedName>
</protein>
<reference evidence="1" key="1">
    <citation type="submission" date="2018-02" db="EMBL/GenBank/DDBJ databases">
        <title>Rhizophora mucronata_Transcriptome.</title>
        <authorList>
            <person name="Meera S.P."/>
            <person name="Sreeshan A."/>
            <person name="Augustine A."/>
        </authorList>
    </citation>
    <scope>NUCLEOTIDE SEQUENCE</scope>
    <source>
        <tissue evidence="1">Leaf</tissue>
    </source>
</reference>
<accession>A0A2P2KL69</accession>
<sequence>MYRTLKTL</sequence>
<proteinExistence type="predicted"/>
<organism evidence="1">
    <name type="scientific">Rhizophora mucronata</name>
    <name type="common">Asiatic mangrove</name>
    <dbReference type="NCBI Taxonomy" id="61149"/>
    <lineage>
        <taxon>Eukaryota</taxon>
        <taxon>Viridiplantae</taxon>
        <taxon>Streptophyta</taxon>
        <taxon>Embryophyta</taxon>
        <taxon>Tracheophyta</taxon>
        <taxon>Spermatophyta</taxon>
        <taxon>Magnoliopsida</taxon>
        <taxon>eudicotyledons</taxon>
        <taxon>Gunneridae</taxon>
        <taxon>Pentapetalae</taxon>
        <taxon>rosids</taxon>
        <taxon>fabids</taxon>
        <taxon>Malpighiales</taxon>
        <taxon>Rhizophoraceae</taxon>
        <taxon>Rhizophora</taxon>
    </lineage>
</organism>
<evidence type="ECO:0000313" key="1">
    <source>
        <dbReference type="EMBL" id="MBX06455.1"/>
    </source>
</evidence>